<organism evidence="1 2">
    <name type="scientific">Exiguobacterium indicum</name>
    <dbReference type="NCBI Taxonomy" id="296995"/>
    <lineage>
        <taxon>Bacteria</taxon>
        <taxon>Bacillati</taxon>
        <taxon>Bacillota</taxon>
        <taxon>Bacilli</taxon>
        <taxon>Bacillales</taxon>
        <taxon>Bacillales Family XII. Incertae Sedis</taxon>
        <taxon>Exiguobacterium</taxon>
    </lineage>
</organism>
<sequence>MVTFIAGRIILEADKSLEQGQAKYRAYFVNTSLYLRYKPDVDAVLIQDGYGDCIVGPIEPTVPVE</sequence>
<name>A0AAW3MF49_9BACL</name>
<accession>A0AAW3MF49</accession>
<proteinExistence type="predicted"/>
<comment type="caution">
    <text evidence="1">The sequence shown here is derived from an EMBL/GenBank/DDBJ whole genome shotgun (WGS) entry which is preliminary data.</text>
</comment>
<evidence type="ECO:0000313" key="1">
    <source>
        <dbReference type="EMBL" id="KTR27888.1"/>
    </source>
</evidence>
<protein>
    <submittedName>
        <fullName evidence="1">Uncharacterized protein</fullName>
    </submittedName>
</protein>
<dbReference type="EMBL" id="LDQV01000012">
    <property type="protein sequence ID" value="KTR27888.1"/>
    <property type="molecule type" value="Genomic_DNA"/>
</dbReference>
<dbReference type="AlphaFoldDB" id="A0AAW3MF49"/>
<reference evidence="1 2" key="1">
    <citation type="journal article" date="2016" name="Front. Microbiol.">
        <title>Genomic Resource of Rice Seed Associated Bacteria.</title>
        <authorList>
            <person name="Midha S."/>
            <person name="Bansal K."/>
            <person name="Sharma S."/>
            <person name="Kumar N."/>
            <person name="Patil P.P."/>
            <person name="Chaudhry V."/>
            <person name="Patil P.B."/>
        </authorList>
    </citation>
    <scope>NUCLEOTIDE SEQUENCE [LARGE SCALE GENOMIC DNA]</scope>
    <source>
        <strain evidence="1 2">RSA11</strain>
    </source>
</reference>
<dbReference type="Proteomes" id="UP000072605">
    <property type="component" value="Unassembled WGS sequence"/>
</dbReference>
<dbReference type="RefSeq" id="WP_058713176.1">
    <property type="nucleotide sequence ID" value="NZ_LDQV01000012.1"/>
</dbReference>
<gene>
    <name evidence="1" type="ORF">RSA11_04280</name>
</gene>
<evidence type="ECO:0000313" key="2">
    <source>
        <dbReference type="Proteomes" id="UP000072605"/>
    </source>
</evidence>